<feature type="domain" description="Acyl-CoA dehydrogenase/oxidase N-terminal" evidence="8">
    <location>
        <begin position="27"/>
        <end position="146"/>
    </location>
</feature>
<dbReference type="Pfam" id="PF02771">
    <property type="entry name" value="Acyl-CoA_dh_N"/>
    <property type="match status" value="1"/>
</dbReference>
<dbReference type="STRING" id="1122192.SAMN02745673_01030"/>
<keyword evidence="10" id="KW-1185">Reference proteome</keyword>
<dbReference type="InterPro" id="IPR013786">
    <property type="entry name" value="AcylCoA_DH/ox_N"/>
</dbReference>
<evidence type="ECO:0000313" key="10">
    <source>
        <dbReference type="Proteomes" id="UP000190637"/>
    </source>
</evidence>
<dbReference type="RefSeq" id="WP_078760412.1">
    <property type="nucleotide sequence ID" value="NZ_FUWS01000002.1"/>
</dbReference>
<dbReference type="Gene3D" id="1.10.540.10">
    <property type="entry name" value="Acyl-CoA dehydrogenase/oxidase, N-terminal domain"/>
    <property type="match status" value="1"/>
</dbReference>
<dbReference type="PANTHER" id="PTHR43188:SF1">
    <property type="entry name" value="ACYL-COA DEHYDROGENASE"/>
    <property type="match status" value="1"/>
</dbReference>
<dbReference type="InterPro" id="IPR006091">
    <property type="entry name" value="Acyl-CoA_Oxase/DH_mid-dom"/>
</dbReference>
<dbReference type="InterPro" id="IPR036250">
    <property type="entry name" value="AcylCo_DH-like_C"/>
</dbReference>
<feature type="domain" description="Acyl-CoA oxidase/dehydrogenase middle" evidence="7">
    <location>
        <begin position="150"/>
        <end position="243"/>
    </location>
</feature>
<evidence type="ECO:0000259" key="8">
    <source>
        <dbReference type="Pfam" id="PF02771"/>
    </source>
</evidence>
<dbReference type="GO" id="GO:0006635">
    <property type="term" value="P:fatty acid beta-oxidation"/>
    <property type="evidence" value="ECO:0007669"/>
    <property type="project" value="InterPro"/>
</dbReference>
<dbReference type="SUPFAM" id="SSF47203">
    <property type="entry name" value="Acyl-CoA dehydrogenase C-terminal domain-like"/>
    <property type="match status" value="1"/>
</dbReference>
<keyword evidence="5" id="KW-0560">Oxidoreductase</keyword>
<dbReference type="Pfam" id="PF02770">
    <property type="entry name" value="Acyl-CoA_dh_M"/>
    <property type="match status" value="1"/>
</dbReference>
<dbReference type="GO" id="GO:0003995">
    <property type="term" value="F:acyl-CoA dehydrogenase activity"/>
    <property type="evidence" value="ECO:0007669"/>
    <property type="project" value="InterPro"/>
</dbReference>
<dbReference type="Gene3D" id="2.40.110.10">
    <property type="entry name" value="Butyryl-CoA Dehydrogenase, subunit A, domain 2"/>
    <property type="match status" value="1"/>
</dbReference>
<feature type="domain" description="Acyl-CoA dehydrogenase/oxidase C-terminal" evidence="6">
    <location>
        <begin position="255"/>
        <end position="402"/>
    </location>
</feature>
<sequence length="409" mass="44413">MTERAQESGGADLLLPGDLFASEALLSEREREIVLRVRGFLAEEVAPVVNDHWARAEFPHHLIKRFAELDIAGLPYGLSVGADGRVREVEPASELLNGFLALELARVDASIATFFGVHQGLAMGSVALTGSPEQRRRWLPDMARMERIGAFALTEPQSGSDIAGGLATTARREGDEWVLDGRKKWIGNATFADLIVVWARDVADGQIKGFVVPGDAPGFTATTIENKIALRIVQNAEITLDGVRVPEADRLAGATGFKDTNDVLRQTRSGVAWESVGVMMGAYEAALSYATRRDQFGRKLAQFQLVQDHLVRMLGDITSSLSLMVRLAQLQDAGVNRHNHAALAKAQVTTRMREVVARARELLGGNGILVDNDVARFFADAEALYSYEGTREVNTLVVGRAITGHGAFV</sequence>
<reference evidence="9 10" key="1">
    <citation type="submission" date="2017-02" db="EMBL/GenBank/DDBJ databases">
        <authorList>
            <person name="Peterson S.W."/>
        </authorList>
    </citation>
    <scope>NUCLEOTIDE SEQUENCE [LARGE SCALE GENOMIC DNA]</scope>
    <source>
        <strain evidence="9 10">DSM 45154</strain>
    </source>
</reference>
<protein>
    <submittedName>
        <fullName evidence="9">Glutaryl-CoA dehydrogenase</fullName>
    </submittedName>
</protein>
<dbReference type="PROSITE" id="PS00072">
    <property type="entry name" value="ACYL_COA_DH_1"/>
    <property type="match status" value="1"/>
</dbReference>
<dbReference type="EMBL" id="FUWS01000002">
    <property type="protein sequence ID" value="SJZ64295.1"/>
    <property type="molecule type" value="Genomic_DNA"/>
</dbReference>
<dbReference type="InterPro" id="IPR045008">
    <property type="entry name" value="ACX4-like"/>
</dbReference>
<keyword evidence="3 5" id="KW-0285">Flavoprotein</keyword>
<dbReference type="AlphaFoldDB" id="A0A1T4MBL2"/>
<dbReference type="Gene3D" id="1.20.140.10">
    <property type="entry name" value="Butyryl-CoA Dehydrogenase, subunit A, domain 3"/>
    <property type="match status" value="1"/>
</dbReference>
<comment type="cofactor">
    <cofactor evidence="1 5">
        <name>FAD</name>
        <dbReference type="ChEBI" id="CHEBI:57692"/>
    </cofactor>
</comment>
<evidence type="ECO:0000256" key="5">
    <source>
        <dbReference type="RuleBase" id="RU362125"/>
    </source>
</evidence>
<evidence type="ECO:0000256" key="4">
    <source>
        <dbReference type="ARBA" id="ARBA00022827"/>
    </source>
</evidence>
<dbReference type="InterPro" id="IPR006089">
    <property type="entry name" value="Acyl-CoA_DH_CS"/>
</dbReference>
<dbReference type="InterPro" id="IPR046373">
    <property type="entry name" value="Acyl-CoA_Oxase/DH_mid-dom_sf"/>
</dbReference>
<evidence type="ECO:0000256" key="3">
    <source>
        <dbReference type="ARBA" id="ARBA00022630"/>
    </source>
</evidence>
<dbReference type="InterPro" id="IPR037069">
    <property type="entry name" value="AcylCoA_DH/ox_N_sf"/>
</dbReference>
<dbReference type="Pfam" id="PF00441">
    <property type="entry name" value="Acyl-CoA_dh_1"/>
    <property type="match status" value="1"/>
</dbReference>
<dbReference type="GO" id="GO:0050660">
    <property type="term" value="F:flavin adenine dinucleotide binding"/>
    <property type="evidence" value="ECO:0007669"/>
    <property type="project" value="InterPro"/>
</dbReference>
<dbReference type="SUPFAM" id="SSF56645">
    <property type="entry name" value="Acyl-CoA dehydrogenase NM domain-like"/>
    <property type="match status" value="1"/>
</dbReference>
<keyword evidence="4 5" id="KW-0274">FAD</keyword>
<evidence type="ECO:0000313" key="9">
    <source>
        <dbReference type="EMBL" id="SJZ64295.1"/>
    </source>
</evidence>
<evidence type="ECO:0000256" key="1">
    <source>
        <dbReference type="ARBA" id="ARBA00001974"/>
    </source>
</evidence>
<comment type="similarity">
    <text evidence="2 5">Belongs to the acyl-CoA dehydrogenase family.</text>
</comment>
<proteinExistence type="inferred from homology"/>
<organism evidence="9 10">
    <name type="scientific">Marinactinospora thermotolerans DSM 45154</name>
    <dbReference type="NCBI Taxonomy" id="1122192"/>
    <lineage>
        <taxon>Bacteria</taxon>
        <taxon>Bacillati</taxon>
        <taxon>Actinomycetota</taxon>
        <taxon>Actinomycetes</taxon>
        <taxon>Streptosporangiales</taxon>
        <taxon>Nocardiopsidaceae</taxon>
        <taxon>Marinactinospora</taxon>
    </lineage>
</organism>
<evidence type="ECO:0000256" key="2">
    <source>
        <dbReference type="ARBA" id="ARBA00009347"/>
    </source>
</evidence>
<evidence type="ECO:0000259" key="6">
    <source>
        <dbReference type="Pfam" id="PF00441"/>
    </source>
</evidence>
<dbReference type="InterPro" id="IPR009100">
    <property type="entry name" value="AcylCoA_DH/oxidase_NM_dom_sf"/>
</dbReference>
<evidence type="ECO:0000259" key="7">
    <source>
        <dbReference type="Pfam" id="PF02770"/>
    </source>
</evidence>
<accession>A0A1T4MBL2</accession>
<dbReference type="InterPro" id="IPR009075">
    <property type="entry name" value="AcylCo_DH/oxidase_C"/>
</dbReference>
<dbReference type="Proteomes" id="UP000190637">
    <property type="component" value="Unassembled WGS sequence"/>
</dbReference>
<name>A0A1T4MBL2_9ACTN</name>
<dbReference type="PROSITE" id="PS00073">
    <property type="entry name" value="ACYL_COA_DH_2"/>
    <property type="match status" value="1"/>
</dbReference>
<gene>
    <name evidence="9" type="ORF">SAMN02745673_01030</name>
</gene>
<dbReference type="PANTHER" id="PTHR43188">
    <property type="entry name" value="ACYL-COENZYME A OXIDASE"/>
    <property type="match status" value="1"/>
</dbReference>